<evidence type="ECO:0000313" key="1">
    <source>
        <dbReference type="EMBL" id="KAF0037994.1"/>
    </source>
</evidence>
<dbReference type="AlphaFoldDB" id="A0A6A4T440"/>
<comment type="caution">
    <text evidence="1">The sequence shown here is derived from an EMBL/GenBank/DDBJ whole genome shotgun (WGS) entry which is preliminary data.</text>
</comment>
<organism evidence="1 2">
    <name type="scientific">Scophthalmus maximus</name>
    <name type="common">Turbot</name>
    <name type="synonym">Psetta maxima</name>
    <dbReference type="NCBI Taxonomy" id="52904"/>
    <lineage>
        <taxon>Eukaryota</taxon>
        <taxon>Metazoa</taxon>
        <taxon>Chordata</taxon>
        <taxon>Craniata</taxon>
        <taxon>Vertebrata</taxon>
        <taxon>Euteleostomi</taxon>
        <taxon>Actinopterygii</taxon>
        <taxon>Neopterygii</taxon>
        <taxon>Teleostei</taxon>
        <taxon>Neoteleostei</taxon>
        <taxon>Acanthomorphata</taxon>
        <taxon>Carangaria</taxon>
        <taxon>Pleuronectiformes</taxon>
        <taxon>Pleuronectoidei</taxon>
        <taxon>Scophthalmidae</taxon>
        <taxon>Scophthalmus</taxon>
    </lineage>
</organism>
<evidence type="ECO:0000313" key="2">
    <source>
        <dbReference type="Proteomes" id="UP000438429"/>
    </source>
</evidence>
<dbReference type="EMBL" id="VEVO01000009">
    <property type="protein sequence ID" value="KAF0037994.1"/>
    <property type="molecule type" value="Genomic_DNA"/>
</dbReference>
<reference evidence="1 2" key="1">
    <citation type="submission" date="2019-06" db="EMBL/GenBank/DDBJ databases">
        <title>Draft genomes of female and male turbot (Scophthalmus maximus).</title>
        <authorList>
            <person name="Xu H."/>
            <person name="Xu X.-W."/>
            <person name="Shao C."/>
            <person name="Chen S."/>
        </authorList>
    </citation>
    <scope>NUCLEOTIDE SEQUENCE [LARGE SCALE GENOMIC DNA]</scope>
    <source>
        <strain evidence="1">Ysfricsl-2016a</strain>
        <tissue evidence="1">Blood</tissue>
    </source>
</reference>
<protein>
    <submittedName>
        <fullName evidence="1">Uncharacterized protein</fullName>
    </submittedName>
</protein>
<accession>A0A6A4T440</accession>
<proteinExistence type="predicted"/>
<dbReference type="Proteomes" id="UP000438429">
    <property type="component" value="Unassembled WGS sequence"/>
</dbReference>
<gene>
    <name evidence="1" type="ORF">F2P81_010868</name>
</gene>
<name>A0A6A4T440_SCOMX</name>
<sequence>MWHALKCDRIDCSRTSASTGDTRPRQYIDVHRVNDPPEDVGWDSGEQRVMKYVTGRSIPRVFVSNGCGGIDPLSAMMYARIVTRVVISVSIKYRRCSIAIHNELSLEVRRSTCGS</sequence>